<protein>
    <submittedName>
        <fullName evidence="1">Uncharacterized protein</fullName>
    </submittedName>
</protein>
<reference evidence="2" key="1">
    <citation type="journal article" date="2015" name="Proc. Natl. Acad. Sci. U.S.A.">
        <title>Genome sequencing of adzuki bean (Vigna angularis) provides insight into high starch and low fat accumulation and domestication.</title>
        <authorList>
            <person name="Yang K."/>
            <person name="Tian Z."/>
            <person name="Chen C."/>
            <person name="Luo L."/>
            <person name="Zhao B."/>
            <person name="Wang Z."/>
            <person name="Yu L."/>
            <person name="Li Y."/>
            <person name="Sun Y."/>
            <person name="Li W."/>
            <person name="Chen Y."/>
            <person name="Li Y."/>
            <person name="Zhang Y."/>
            <person name="Ai D."/>
            <person name="Zhao J."/>
            <person name="Shang C."/>
            <person name="Ma Y."/>
            <person name="Wu B."/>
            <person name="Wang M."/>
            <person name="Gao L."/>
            <person name="Sun D."/>
            <person name="Zhang P."/>
            <person name="Guo F."/>
            <person name="Wang W."/>
            <person name="Li Y."/>
            <person name="Wang J."/>
            <person name="Varshney R.K."/>
            <person name="Wang J."/>
            <person name="Ling H.Q."/>
            <person name="Wan P."/>
        </authorList>
    </citation>
    <scope>NUCLEOTIDE SEQUENCE</scope>
    <source>
        <strain evidence="2">cv. Jingnong 6</strain>
    </source>
</reference>
<organism evidence="1 2">
    <name type="scientific">Phaseolus angularis</name>
    <name type="common">Azuki bean</name>
    <name type="synonym">Vigna angularis</name>
    <dbReference type="NCBI Taxonomy" id="3914"/>
    <lineage>
        <taxon>Eukaryota</taxon>
        <taxon>Viridiplantae</taxon>
        <taxon>Streptophyta</taxon>
        <taxon>Embryophyta</taxon>
        <taxon>Tracheophyta</taxon>
        <taxon>Spermatophyta</taxon>
        <taxon>Magnoliopsida</taxon>
        <taxon>eudicotyledons</taxon>
        <taxon>Gunneridae</taxon>
        <taxon>Pentapetalae</taxon>
        <taxon>rosids</taxon>
        <taxon>fabids</taxon>
        <taxon>Fabales</taxon>
        <taxon>Fabaceae</taxon>
        <taxon>Papilionoideae</taxon>
        <taxon>50 kb inversion clade</taxon>
        <taxon>NPAAA clade</taxon>
        <taxon>indigoferoid/millettioid clade</taxon>
        <taxon>Phaseoleae</taxon>
        <taxon>Vigna</taxon>
    </lineage>
</organism>
<dbReference type="AlphaFoldDB" id="A0A0L9V696"/>
<gene>
    <name evidence="1" type="ORF">LR48_Vigan08g104100</name>
</gene>
<evidence type="ECO:0000313" key="2">
    <source>
        <dbReference type="Proteomes" id="UP000053144"/>
    </source>
</evidence>
<dbReference type="Proteomes" id="UP000053144">
    <property type="component" value="Chromosome 8"/>
</dbReference>
<evidence type="ECO:0000313" key="1">
    <source>
        <dbReference type="EMBL" id="KOM50214.1"/>
    </source>
</evidence>
<sequence>MNMDIAKLAFILKFYEYHSHIERDISFVRIAGGPTTLGCREGDECSVEQALEGEDPAT</sequence>
<accession>A0A0L9V696</accession>
<name>A0A0L9V696_PHAAN</name>
<dbReference type="Gramene" id="KOM50214">
    <property type="protein sequence ID" value="KOM50214"/>
    <property type="gene ID" value="LR48_Vigan08g104100"/>
</dbReference>
<dbReference type="EMBL" id="CM003378">
    <property type="protein sequence ID" value="KOM50214.1"/>
    <property type="molecule type" value="Genomic_DNA"/>
</dbReference>
<proteinExistence type="predicted"/>